<protein>
    <submittedName>
        <fullName evidence="2">Light regulated Lir1</fullName>
    </submittedName>
</protein>
<dbReference type="PANTHER" id="PTHR36762:SF2">
    <property type="entry name" value="LIGHT-REGULATED PROTEIN 1, CHLOROPLASTIC"/>
    <property type="match status" value="1"/>
</dbReference>
<dbReference type="EMBL" id="JBAMMX010000019">
    <property type="protein sequence ID" value="KAK6922468.1"/>
    <property type="molecule type" value="Genomic_DNA"/>
</dbReference>
<proteinExistence type="predicted"/>
<feature type="region of interest" description="Disordered" evidence="1">
    <location>
        <begin position="56"/>
        <end position="77"/>
    </location>
</feature>
<keyword evidence="3" id="KW-1185">Reference proteome</keyword>
<evidence type="ECO:0000313" key="3">
    <source>
        <dbReference type="Proteomes" id="UP001370490"/>
    </source>
</evidence>
<organism evidence="2 3">
    <name type="scientific">Dillenia turbinata</name>
    <dbReference type="NCBI Taxonomy" id="194707"/>
    <lineage>
        <taxon>Eukaryota</taxon>
        <taxon>Viridiplantae</taxon>
        <taxon>Streptophyta</taxon>
        <taxon>Embryophyta</taxon>
        <taxon>Tracheophyta</taxon>
        <taxon>Spermatophyta</taxon>
        <taxon>Magnoliopsida</taxon>
        <taxon>eudicotyledons</taxon>
        <taxon>Gunneridae</taxon>
        <taxon>Pentapetalae</taxon>
        <taxon>Dilleniales</taxon>
        <taxon>Dilleniaceae</taxon>
        <taxon>Dillenia</taxon>
    </lineage>
</organism>
<dbReference type="AlphaFoldDB" id="A0AAN8V746"/>
<comment type="caution">
    <text evidence="2">The sequence shown here is derived from an EMBL/GenBank/DDBJ whole genome shotgun (WGS) entry which is preliminary data.</text>
</comment>
<dbReference type="Proteomes" id="UP001370490">
    <property type="component" value="Unassembled WGS sequence"/>
</dbReference>
<evidence type="ECO:0000313" key="2">
    <source>
        <dbReference type="EMBL" id="KAK6922468.1"/>
    </source>
</evidence>
<name>A0AAN8V746_9MAGN</name>
<feature type="compositionally biased region" description="Low complexity" evidence="1">
    <location>
        <begin position="57"/>
        <end position="70"/>
    </location>
</feature>
<dbReference type="Pfam" id="PF07207">
    <property type="entry name" value="Lir1"/>
    <property type="match status" value="1"/>
</dbReference>
<dbReference type="InterPro" id="IPR009856">
    <property type="entry name" value="Lir1"/>
</dbReference>
<accession>A0AAN8V746</accession>
<dbReference type="GO" id="GO:0009507">
    <property type="term" value="C:chloroplast"/>
    <property type="evidence" value="ECO:0007669"/>
    <property type="project" value="InterPro"/>
</dbReference>
<evidence type="ECO:0000256" key="1">
    <source>
        <dbReference type="SAM" id="MobiDB-lite"/>
    </source>
</evidence>
<reference evidence="2 3" key="1">
    <citation type="submission" date="2023-12" db="EMBL/GenBank/DDBJ databases">
        <title>A high-quality genome assembly for Dillenia turbinata (Dilleniales).</title>
        <authorList>
            <person name="Chanderbali A."/>
        </authorList>
    </citation>
    <scope>NUCLEOTIDE SEQUENCE [LARGE SCALE GENOMIC DNA]</scope>
    <source>
        <strain evidence="2">LSX21</strain>
        <tissue evidence="2">Leaf</tissue>
    </source>
</reference>
<sequence length="221" mass="24202">MGSPRPACVVELLHHPFQGQKESLQKPYPVTNILAPYPFQLPNLWGSVSVYIEPEEPNLSSPSSEQSPLAEQKKEKENKMQGAATALCFAPSILSLSKPLPSKSFPAYPLKASSKLQTSLCPPIKAKASVDELLTTDYSSSTSVFPAEACETIGGEACAVEMYPEAKLKPEPRNNARRTGLEQVEREYLEYADLPKTVFPAEACDDLGGEFCEPSYQRGVY</sequence>
<gene>
    <name evidence="2" type="ORF">RJ641_012975</name>
</gene>
<dbReference type="PANTHER" id="PTHR36762">
    <property type="entry name" value="LIGHT-REGULATED PROTEIN 1, CHLOROPLASTIC"/>
    <property type="match status" value="1"/>
</dbReference>